<dbReference type="EMBL" id="PJNI01000002">
    <property type="protein sequence ID" value="PKR81637.1"/>
    <property type="molecule type" value="Genomic_DNA"/>
</dbReference>
<dbReference type="RefSeq" id="WP_101333651.1">
    <property type="nucleotide sequence ID" value="NZ_PJNI01000002.1"/>
</dbReference>
<name>A0A2I0R4Y2_9FLAO</name>
<dbReference type="Pfam" id="PF00156">
    <property type="entry name" value="Pribosyltran"/>
    <property type="match status" value="1"/>
</dbReference>
<dbReference type="Gene3D" id="3.40.50.2020">
    <property type="match status" value="1"/>
</dbReference>
<sequence>MDTLVLDHRQINQKLDRIAYEIVENNPDTQHLILVGIHGNGFEIVKILAKRLKDIQVENIQIIELKINKKDPLKEEIVTDTSLSSIDQKTVILVDDVINSGRTMQYALMKILERPVIKVKTVALVDRKHRSFPIRCDFVGLTLSTTLQDRIEVELNQEMRAFLV</sequence>
<feature type="domain" description="Phosphoribosyltransferase" evidence="1">
    <location>
        <begin position="5"/>
        <end position="139"/>
    </location>
</feature>
<dbReference type="InterPro" id="IPR050137">
    <property type="entry name" value="PyrR_bifunctional"/>
</dbReference>
<dbReference type="SUPFAM" id="SSF53271">
    <property type="entry name" value="PRTase-like"/>
    <property type="match status" value="1"/>
</dbReference>
<protein>
    <submittedName>
        <fullName evidence="2">Phosphoribosyltransferase</fullName>
    </submittedName>
</protein>
<dbReference type="CDD" id="cd06223">
    <property type="entry name" value="PRTases_typeI"/>
    <property type="match status" value="1"/>
</dbReference>
<gene>
    <name evidence="2" type="ORF">CW751_03685</name>
</gene>
<organism evidence="2 3">
    <name type="scientific">Brumimicrobium salinarum</name>
    <dbReference type="NCBI Taxonomy" id="2058658"/>
    <lineage>
        <taxon>Bacteria</taxon>
        <taxon>Pseudomonadati</taxon>
        <taxon>Bacteroidota</taxon>
        <taxon>Flavobacteriia</taxon>
        <taxon>Flavobacteriales</taxon>
        <taxon>Crocinitomicaceae</taxon>
        <taxon>Brumimicrobium</taxon>
    </lineage>
</organism>
<dbReference type="InterPro" id="IPR029057">
    <property type="entry name" value="PRTase-like"/>
</dbReference>
<dbReference type="GO" id="GO:0016757">
    <property type="term" value="F:glycosyltransferase activity"/>
    <property type="evidence" value="ECO:0007669"/>
    <property type="project" value="UniProtKB-KW"/>
</dbReference>
<evidence type="ECO:0000313" key="2">
    <source>
        <dbReference type="EMBL" id="PKR81637.1"/>
    </source>
</evidence>
<dbReference type="AlphaFoldDB" id="A0A2I0R4Y2"/>
<comment type="caution">
    <text evidence="2">The sequence shown here is derived from an EMBL/GenBank/DDBJ whole genome shotgun (WGS) entry which is preliminary data.</text>
</comment>
<proteinExistence type="predicted"/>
<reference evidence="2 3" key="1">
    <citation type="submission" date="2017-12" db="EMBL/GenBank/DDBJ databases">
        <title>The draft genome sequence of Brumimicrobium saltpan LHR20.</title>
        <authorList>
            <person name="Do Z.-J."/>
            <person name="Luo H.-R."/>
        </authorList>
    </citation>
    <scope>NUCLEOTIDE SEQUENCE [LARGE SCALE GENOMIC DNA]</scope>
    <source>
        <strain evidence="2 3">LHR20</strain>
    </source>
</reference>
<accession>A0A2I0R4Y2</accession>
<keyword evidence="3" id="KW-1185">Reference proteome</keyword>
<evidence type="ECO:0000313" key="3">
    <source>
        <dbReference type="Proteomes" id="UP000236654"/>
    </source>
</evidence>
<evidence type="ECO:0000259" key="1">
    <source>
        <dbReference type="Pfam" id="PF00156"/>
    </source>
</evidence>
<dbReference type="OrthoDB" id="664757at2"/>
<dbReference type="InterPro" id="IPR000836">
    <property type="entry name" value="PRTase_dom"/>
</dbReference>
<keyword evidence="2" id="KW-0328">Glycosyltransferase</keyword>
<dbReference type="PANTHER" id="PTHR11608:SF0">
    <property type="entry name" value="BIFUNCTIONAL PROTEIN PYRR"/>
    <property type="match status" value="1"/>
</dbReference>
<dbReference type="PANTHER" id="PTHR11608">
    <property type="entry name" value="BIFUNCTIONAL PROTEIN PYRR"/>
    <property type="match status" value="1"/>
</dbReference>
<keyword evidence="2" id="KW-0808">Transferase</keyword>
<dbReference type="Proteomes" id="UP000236654">
    <property type="component" value="Unassembled WGS sequence"/>
</dbReference>